<dbReference type="AlphaFoldDB" id="A0A518GBN1"/>
<feature type="region of interest" description="Disordered" evidence="1">
    <location>
        <begin position="28"/>
        <end position="62"/>
    </location>
</feature>
<evidence type="ECO:0008006" key="5">
    <source>
        <dbReference type="Google" id="ProtNLM"/>
    </source>
</evidence>
<keyword evidence="4" id="KW-1185">Reference proteome</keyword>
<proteinExistence type="predicted"/>
<dbReference type="RefSeq" id="WP_315851629.1">
    <property type="nucleotide sequence ID" value="NZ_CP036298.1"/>
</dbReference>
<evidence type="ECO:0000256" key="2">
    <source>
        <dbReference type="SAM" id="SignalP"/>
    </source>
</evidence>
<gene>
    <name evidence="3" type="ORF">Q31a_43920</name>
</gene>
<name>A0A518GBN1_9BACT</name>
<dbReference type="PROSITE" id="PS51257">
    <property type="entry name" value="PROKAR_LIPOPROTEIN"/>
    <property type="match status" value="1"/>
</dbReference>
<evidence type="ECO:0000256" key="1">
    <source>
        <dbReference type="SAM" id="MobiDB-lite"/>
    </source>
</evidence>
<organism evidence="3 4">
    <name type="scientific">Aureliella helgolandensis</name>
    <dbReference type="NCBI Taxonomy" id="2527968"/>
    <lineage>
        <taxon>Bacteria</taxon>
        <taxon>Pseudomonadati</taxon>
        <taxon>Planctomycetota</taxon>
        <taxon>Planctomycetia</taxon>
        <taxon>Pirellulales</taxon>
        <taxon>Pirellulaceae</taxon>
        <taxon>Aureliella</taxon>
    </lineage>
</organism>
<protein>
    <recommendedName>
        <fullName evidence="5">Secreted protein</fullName>
    </recommendedName>
</protein>
<feature type="chain" id="PRO_5021825746" description="Secreted protein" evidence="2">
    <location>
        <begin position="23"/>
        <end position="134"/>
    </location>
</feature>
<feature type="signal peptide" evidence="2">
    <location>
        <begin position="1"/>
        <end position="22"/>
    </location>
</feature>
<keyword evidence="2" id="KW-0732">Signal</keyword>
<dbReference type="EMBL" id="CP036298">
    <property type="protein sequence ID" value="QDV26022.1"/>
    <property type="molecule type" value="Genomic_DNA"/>
</dbReference>
<feature type="compositionally biased region" description="Basic and acidic residues" evidence="1">
    <location>
        <begin position="43"/>
        <end position="62"/>
    </location>
</feature>
<dbReference type="Proteomes" id="UP000318017">
    <property type="component" value="Chromosome"/>
</dbReference>
<dbReference type="KEGG" id="ahel:Q31a_43920"/>
<reference evidence="3 4" key="1">
    <citation type="submission" date="2019-02" db="EMBL/GenBank/DDBJ databases">
        <title>Deep-cultivation of Planctomycetes and their phenomic and genomic characterization uncovers novel biology.</title>
        <authorList>
            <person name="Wiegand S."/>
            <person name="Jogler M."/>
            <person name="Boedeker C."/>
            <person name="Pinto D."/>
            <person name="Vollmers J."/>
            <person name="Rivas-Marin E."/>
            <person name="Kohn T."/>
            <person name="Peeters S.H."/>
            <person name="Heuer A."/>
            <person name="Rast P."/>
            <person name="Oberbeckmann S."/>
            <person name="Bunk B."/>
            <person name="Jeske O."/>
            <person name="Meyerdierks A."/>
            <person name="Storesund J.E."/>
            <person name="Kallscheuer N."/>
            <person name="Luecker S."/>
            <person name="Lage O.M."/>
            <person name="Pohl T."/>
            <person name="Merkel B.J."/>
            <person name="Hornburger P."/>
            <person name="Mueller R.-W."/>
            <person name="Bruemmer F."/>
            <person name="Labrenz M."/>
            <person name="Spormann A.M."/>
            <person name="Op den Camp H."/>
            <person name="Overmann J."/>
            <person name="Amann R."/>
            <person name="Jetten M.S.M."/>
            <person name="Mascher T."/>
            <person name="Medema M.H."/>
            <person name="Devos D.P."/>
            <person name="Kaster A.-K."/>
            <person name="Ovreas L."/>
            <person name="Rohde M."/>
            <person name="Galperin M.Y."/>
            <person name="Jogler C."/>
        </authorList>
    </citation>
    <scope>NUCLEOTIDE SEQUENCE [LARGE SCALE GENOMIC DNA]</scope>
    <source>
        <strain evidence="3 4">Q31a</strain>
    </source>
</reference>
<accession>A0A518GBN1</accession>
<evidence type="ECO:0000313" key="4">
    <source>
        <dbReference type="Proteomes" id="UP000318017"/>
    </source>
</evidence>
<evidence type="ECO:0000313" key="3">
    <source>
        <dbReference type="EMBL" id="QDV26022.1"/>
    </source>
</evidence>
<sequence length="134" mass="14552" precursor="true">MKMKTPLFLSLVLGSGMFLVFTGCNPTKSDSSTVAPPISEAESSSHDHMDADHDSDSAGKSDMEKMAETMANFPEEDRQSAMKQHFCPVSGEILGTMGEPEKVEVDGQSVWICCDGCKDKLLADAEKYLAKLNK</sequence>